<evidence type="ECO:0000256" key="5">
    <source>
        <dbReference type="ARBA" id="ARBA00022806"/>
    </source>
</evidence>
<evidence type="ECO:0000256" key="3">
    <source>
        <dbReference type="ARBA" id="ARBA00022741"/>
    </source>
</evidence>
<keyword evidence="3 12" id="KW-0547">Nucleotide-binding</keyword>
<keyword evidence="18" id="KW-1185">Reference proteome</keyword>
<reference evidence="17 18" key="1">
    <citation type="submission" date="2019-01" db="EMBL/GenBank/DDBJ databases">
        <title>Draft genomes of a novel of Aminipila strains.</title>
        <authorList>
            <person name="Ma S."/>
        </authorList>
    </citation>
    <scope>NUCLEOTIDE SEQUENCE [LARGE SCALE GENOMIC DNA]</scope>
    <source>
        <strain evidence="18">JN-39</strain>
    </source>
</reference>
<dbReference type="Gene3D" id="3.40.50.300">
    <property type="entry name" value="P-loop containing nucleotide triphosphate hydrolases"/>
    <property type="match status" value="2"/>
</dbReference>
<accession>A0A410PU61</accession>
<dbReference type="Pfam" id="PF25399">
    <property type="entry name" value="DeaD_dimer"/>
    <property type="match status" value="1"/>
</dbReference>
<dbReference type="EC" id="3.6.4.13" evidence="1"/>
<keyword evidence="4 12" id="KW-0378">Hydrolase</keyword>
<evidence type="ECO:0000256" key="8">
    <source>
        <dbReference type="ARBA" id="ARBA00038437"/>
    </source>
</evidence>
<dbReference type="GO" id="GO:0003724">
    <property type="term" value="F:RNA helicase activity"/>
    <property type="evidence" value="ECO:0007669"/>
    <property type="project" value="UniProtKB-EC"/>
</dbReference>
<feature type="domain" description="Helicase ATP-binding" evidence="14">
    <location>
        <begin position="35"/>
        <end position="206"/>
    </location>
</feature>
<keyword evidence="6 12" id="KW-0067">ATP-binding</keyword>
<feature type="compositionally biased region" description="Basic and acidic residues" evidence="13">
    <location>
        <begin position="476"/>
        <end position="500"/>
    </location>
</feature>
<dbReference type="CDD" id="cd00268">
    <property type="entry name" value="DEADc"/>
    <property type="match status" value="1"/>
</dbReference>
<keyword evidence="5 12" id="KW-0347">Helicase</keyword>
<dbReference type="GO" id="GO:0005524">
    <property type="term" value="F:ATP binding"/>
    <property type="evidence" value="ECO:0007669"/>
    <property type="project" value="UniProtKB-KW"/>
</dbReference>
<evidence type="ECO:0000256" key="7">
    <source>
        <dbReference type="ARBA" id="ARBA00023016"/>
    </source>
</evidence>
<feature type="short sequence motif" description="Q motif" evidence="11">
    <location>
        <begin position="4"/>
        <end position="32"/>
    </location>
</feature>
<evidence type="ECO:0000256" key="10">
    <source>
        <dbReference type="ARBA" id="ARBA00067932"/>
    </source>
</evidence>
<evidence type="ECO:0000256" key="11">
    <source>
        <dbReference type="PROSITE-ProRule" id="PRU00552"/>
    </source>
</evidence>
<dbReference type="SMART" id="SM00487">
    <property type="entry name" value="DEXDc"/>
    <property type="match status" value="1"/>
</dbReference>
<evidence type="ECO:0000313" key="18">
    <source>
        <dbReference type="Proteomes" id="UP000287601"/>
    </source>
</evidence>
<dbReference type="InterPro" id="IPR057325">
    <property type="entry name" value="DeaD_dimer"/>
</dbReference>
<dbReference type="InterPro" id="IPR044742">
    <property type="entry name" value="DEAD/DEAH_RhlB"/>
</dbReference>
<dbReference type="InterPro" id="IPR001650">
    <property type="entry name" value="Helicase_C-like"/>
</dbReference>
<dbReference type="GO" id="GO:0005840">
    <property type="term" value="C:ribosome"/>
    <property type="evidence" value="ECO:0007669"/>
    <property type="project" value="TreeGrafter"/>
</dbReference>
<evidence type="ECO:0000259" key="15">
    <source>
        <dbReference type="PROSITE" id="PS51194"/>
    </source>
</evidence>
<organism evidence="17 18">
    <name type="scientific">Aminipila luticellarii</name>
    <dbReference type="NCBI Taxonomy" id="2507160"/>
    <lineage>
        <taxon>Bacteria</taxon>
        <taxon>Bacillati</taxon>
        <taxon>Bacillota</taxon>
        <taxon>Clostridia</taxon>
        <taxon>Peptostreptococcales</taxon>
        <taxon>Anaerovoracaceae</taxon>
        <taxon>Aminipila</taxon>
    </lineage>
</organism>
<dbReference type="InterPro" id="IPR000629">
    <property type="entry name" value="RNA-helicase_DEAD-box_CS"/>
</dbReference>
<evidence type="ECO:0000256" key="6">
    <source>
        <dbReference type="ARBA" id="ARBA00022840"/>
    </source>
</evidence>
<dbReference type="PROSITE" id="PS00039">
    <property type="entry name" value="DEAD_ATP_HELICASE"/>
    <property type="match status" value="1"/>
</dbReference>
<dbReference type="PANTHER" id="PTHR47963">
    <property type="entry name" value="DEAD-BOX ATP-DEPENDENT RNA HELICASE 47, MITOCHONDRIAL"/>
    <property type="match status" value="1"/>
</dbReference>
<dbReference type="AlphaFoldDB" id="A0A410PU61"/>
<proteinExistence type="inferred from homology"/>
<gene>
    <name evidence="17" type="ORF">EQM06_04025</name>
</gene>
<sequence>MENLNFNELNLSDAMKKALDFMGFEEATPIQSKAIPVVMAGHDVIGQAQTGTGKTCAFGIPAVEMIDTKHQGVQVLVLCPTRELAIQVSEEFRNLCKYKKGIKSLAIYGGQSIDRQIMALKGKPQIIIGTPGRIMDHMRRHTLKFQNLKMAVLDEADEMLNMGFREDIDTIFSQIPEERQTMLFSATMPKGILDIAELYMNHPEHVVTLQKEVTIDTIDQYYIEVRENSKLELLCRLIDSKNIKLGIIFCNTKWKVDELCTSLQARGYSAEALHGDMKQRERDRVMNKFRKGQVELLIATDVAARGIDVNDVEAVFNYDIPTDTEYYVHRIGRTGRAGKKGVSYSFVFGRDIYKLKDIERYTKSRISRTKPPTVSSIEAVRMQSATEEVMAALAAGGFSKYTEAIERILEESDDITTLDIAAALFKMKFSELDSRSYEESELDNDFTLNKRDKFKDVVKYRGEGSHQKGRGGYGSDKNRGRDRRRDSGRGKDGAGRDGRSRSQSRKKPNN</sequence>
<dbReference type="CDD" id="cd18787">
    <property type="entry name" value="SF2_C_DEAD"/>
    <property type="match status" value="1"/>
</dbReference>
<dbReference type="SMART" id="SM00490">
    <property type="entry name" value="HELICc"/>
    <property type="match status" value="1"/>
</dbReference>
<evidence type="ECO:0000256" key="4">
    <source>
        <dbReference type="ARBA" id="ARBA00022801"/>
    </source>
</evidence>
<dbReference type="GO" id="GO:0009409">
    <property type="term" value="P:response to cold"/>
    <property type="evidence" value="ECO:0007669"/>
    <property type="project" value="TreeGrafter"/>
</dbReference>
<evidence type="ECO:0000313" key="17">
    <source>
        <dbReference type="EMBL" id="QAT42463.1"/>
    </source>
</evidence>
<feature type="region of interest" description="Disordered" evidence="13">
    <location>
        <begin position="459"/>
        <end position="510"/>
    </location>
</feature>
<dbReference type="Pfam" id="PF00270">
    <property type="entry name" value="DEAD"/>
    <property type="match status" value="1"/>
</dbReference>
<dbReference type="FunFam" id="3.40.50.300:FF:000108">
    <property type="entry name" value="ATP-dependent RNA helicase RhlE"/>
    <property type="match status" value="1"/>
</dbReference>
<dbReference type="RefSeq" id="WP_128745113.1">
    <property type="nucleotide sequence ID" value="NZ_CP035281.1"/>
</dbReference>
<dbReference type="KEGG" id="amij:EQM06_04025"/>
<dbReference type="PROSITE" id="PS51192">
    <property type="entry name" value="HELICASE_ATP_BIND_1"/>
    <property type="match status" value="1"/>
</dbReference>
<dbReference type="Pfam" id="PF00271">
    <property type="entry name" value="Helicase_C"/>
    <property type="match status" value="1"/>
</dbReference>
<dbReference type="InterPro" id="IPR011545">
    <property type="entry name" value="DEAD/DEAH_box_helicase_dom"/>
</dbReference>
<evidence type="ECO:0000256" key="1">
    <source>
        <dbReference type="ARBA" id="ARBA00012552"/>
    </source>
</evidence>
<feature type="domain" description="Helicase C-terminal" evidence="15">
    <location>
        <begin position="217"/>
        <end position="378"/>
    </location>
</feature>
<comment type="similarity">
    <text evidence="8 12">Belongs to the DEAD box helicase family.</text>
</comment>
<dbReference type="SUPFAM" id="SSF52540">
    <property type="entry name" value="P-loop containing nucleoside triphosphate hydrolases"/>
    <property type="match status" value="1"/>
</dbReference>
<dbReference type="GO" id="GO:0016787">
    <property type="term" value="F:hydrolase activity"/>
    <property type="evidence" value="ECO:0007669"/>
    <property type="project" value="UniProtKB-KW"/>
</dbReference>
<keyword evidence="2" id="KW-0963">Cytoplasm</keyword>
<evidence type="ECO:0000256" key="9">
    <source>
        <dbReference type="ARBA" id="ARBA00047984"/>
    </source>
</evidence>
<dbReference type="GO" id="GO:0033592">
    <property type="term" value="F:RNA strand annealing activity"/>
    <property type="evidence" value="ECO:0007669"/>
    <property type="project" value="TreeGrafter"/>
</dbReference>
<dbReference type="PROSITE" id="PS51195">
    <property type="entry name" value="Q_MOTIF"/>
    <property type="match status" value="1"/>
</dbReference>
<dbReference type="Proteomes" id="UP000287601">
    <property type="component" value="Chromosome"/>
</dbReference>
<dbReference type="InterPro" id="IPR014001">
    <property type="entry name" value="Helicase_ATP-bd"/>
</dbReference>
<dbReference type="OrthoDB" id="9805696at2"/>
<evidence type="ECO:0000256" key="13">
    <source>
        <dbReference type="SAM" id="MobiDB-lite"/>
    </source>
</evidence>
<dbReference type="InterPro" id="IPR050547">
    <property type="entry name" value="DEAD_box_RNA_helicases"/>
</dbReference>
<keyword evidence="7" id="KW-0346">Stress response</keyword>
<evidence type="ECO:0000259" key="16">
    <source>
        <dbReference type="PROSITE" id="PS51195"/>
    </source>
</evidence>
<evidence type="ECO:0000256" key="12">
    <source>
        <dbReference type="RuleBase" id="RU000492"/>
    </source>
</evidence>
<feature type="domain" description="DEAD-box RNA helicase Q" evidence="16">
    <location>
        <begin position="4"/>
        <end position="32"/>
    </location>
</feature>
<dbReference type="PANTHER" id="PTHR47963:SF8">
    <property type="entry name" value="ATP-DEPENDENT RNA HELICASE DEAD"/>
    <property type="match status" value="1"/>
</dbReference>
<dbReference type="EMBL" id="CP035281">
    <property type="protein sequence ID" value="QAT42463.1"/>
    <property type="molecule type" value="Genomic_DNA"/>
</dbReference>
<dbReference type="InterPro" id="IPR014014">
    <property type="entry name" value="RNA_helicase_DEAD_Q_motif"/>
</dbReference>
<evidence type="ECO:0000256" key="2">
    <source>
        <dbReference type="ARBA" id="ARBA00022490"/>
    </source>
</evidence>
<name>A0A410PU61_9FIRM</name>
<evidence type="ECO:0000259" key="14">
    <source>
        <dbReference type="PROSITE" id="PS51192"/>
    </source>
</evidence>
<dbReference type="GO" id="GO:0005829">
    <property type="term" value="C:cytosol"/>
    <property type="evidence" value="ECO:0007669"/>
    <property type="project" value="TreeGrafter"/>
</dbReference>
<dbReference type="PROSITE" id="PS51194">
    <property type="entry name" value="HELICASE_CTER"/>
    <property type="match status" value="1"/>
</dbReference>
<comment type="catalytic activity">
    <reaction evidence="9">
        <text>ATP + H2O = ADP + phosphate + H(+)</text>
        <dbReference type="Rhea" id="RHEA:13065"/>
        <dbReference type="ChEBI" id="CHEBI:15377"/>
        <dbReference type="ChEBI" id="CHEBI:15378"/>
        <dbReference type="ChEBI" id="CHEBI:30616"/>
        <dbReference type="ChEBI" id="CHEBI:43474"/>
        <dbReference type="ChEBI" id="CHEBI:456216"/>
        <dbReference type="EC" id="3.6.4.13"/>
    </reaction>
</comment>
<protein>
    <recommendedName>
        <fullName evidence="10">ATP-dependent RNA helicase CshA</fullName>
        <ecNumber evidence="1">3.6.4.13</ecNumber>
    </recommendedName>
</protein>
<dbReference type="InterPro" id="IPR027417">
    <property type="entry name" value="P-loop_NTPase"/>
</dbReference>